<name>A0ABQ3IB74_9PSEU</name>
<dbReference type="PRINTS" id="PR00111">
    <property type="entry name" value="ABHYDROLASE"/>
</dbReference>
<dbReference type="InterPro" id="IPR050266">
    <property type="entry name" value="AB_hydrolase_sf"/>
</dbReference>
<dbReference type="PRINTS" id="PR00412">
    <property type="entry name" value="EPOXHYDRLASE"/>
</dbReference>
<dbReference type="EMBL" id="BNAU01000001">
    <property type="protein sequence ID" value="GHE77487.1"/>
    <property type="molecule type" value="Genomic_DNA"/>
</dbReference>
<feature type="domain" description="AB hydrolase-1" evidence="1">
    <location>
        <begin position="29"/>
        <end position="268"/>
    </location>
</feature>
<reference evidence="3" key="1">
    <citation type="journal article" date="2019" name="Int. J. Syst. Evol. Microbiol.">
        <title>The Global Catalogue of Microorganisms (GCM) 10K type strain sequencing project: providing services to taxonomists for standard genome sequencing and annotation.</title>
        <authorList>
            <consortium name="The Broad Institute Genomics Platform"/>
            <consortium name="The Broad Institute Genome Sequencing Center for Infectious Disease"/>
            <person name="Wu L."/>
            <person name="Ma J."/>
        </authorList>
    </citation>
    <scope>NUCLEOTIDE SEQUENCE [LARGE SCALE GENOMIC DNA]</scope>
    <source>
        <strain evidence="3">CGMCC 4.7677</strain>
    </source>
</reference>
<organism evidence="2 3">
    <name type="scientific">Amycolatopsis deserti</name>
    <dbReference type="NCBI Taxonomy" id="185696"/>
    <lineage>
        <taxon>Bacteria</taxon>
        <taxon>Bacillati</taxon>
        <taxon>Actinomycetota</taxon>
        <taxon>Actinomycetes</taxon>
        <taxon>Pseudonocardiales</taxon>
        <taxon>Pseudonocardiaceae</taxon>
        <taxon>Amycolatopsis</taxon>
    </lineage>
</organism>
<dbReference type="RefSeq" id="WP_191242723.1">
    <property type="nucleotide sequence ID" value="NZ_BNAU01000001.1"/>
</dbReference>
<dbReference type="Pfam" id="PF00561">
    <property type="entry name" value="Abhydrolase_1"/>
    <property type="match status" value="1"/>
</dbReference>
<evidence type="ECO:0000313" key="3">
    <source>
        <dbReference type="Proteomes" id="UP000605897"/>
    </source>
</evidence>
<evidence type="ECO:0000259" key="1">
    <source>
        <dbReference type="Pfam" id="PF00561"/>
    </source>
</evidence>
<dbReference type="InterPro" id="IPR000073">
    <property type="entry name" value="AB_hydrolase_1"/>
</dbReference>
<dbReference type="Gene3D" id="3.40.50.1820">
    <property type="entry name" value="alpha/beta hydrolase"/>
    <property type="match status" value="1"/>
</dbReference>
<dbReference type="PANTHER" id="PTHR43798">
    <property type="entry name" value="MONOACYLGLYCEROL LIPASE"/>
    <property type="match status" value="1"/>
</dbReference>
<dbReference type="InterPro" id="IPR000639">
    <property type="entry name" value="Epox_hydrolase-like"/>
</dbReference>
<dbReference type="Proteomes" id="UP000605897">
    <property type="component" value="Unassembled WGS sequence"/>
</dbReference>
<dbReference type="SUPFAM" id="SSF53474">
    <property type="entry name" value="alpha/beta-Hydrolases"/>
    <property type="match status" value="1"/>
</dbReference>
<evidence type="ECO:0000313" key="2">
    <source>
        <dbReference type="EMBL" id="GHE77487.1"/>
    </source>
</evidence>
<dbReference type="PANTHER" id="PTHR43798:SF33">
    <property type="entry name" value="HYDROLASE, PUTATIVE (AFU_ORTHOLOGUE AFUA_2G14860)-RELATED"/>
    <property type="match status" value="1"/>
</dbReference>
<proteinExistence type="predicted"/>
<sequence length="293" mass="32351">MSQPAEMRSVRVDGARLAYRDLGDPAAEPVVLLHGYPANHRSWRHQIPALAAHHRVLALDWLGWGASERRTDLRFDYDTEVARLARVLDAFGIGECNLFGHDYGGFLALGFAQRFPARVRRLAILNSRAHRTFVPAWYAVFNLVGLLGRGPLAGTFAKILPVAAINRAGLRKPLREGVIDPDTLDDYLGWMSGTDGARWLLHYFSEYRVPARRDLAEGLGRIPCPTAIVWGTGDDYLRTTIAEELAAGIPHAELTLIDGAGHFVMEKAPQEVLTALRGLLARDRADAKVSDGE</sequence>
<gene>
    <name evidence="2" type="ORF">GCM10017786_03670</name>
</gene>
<comment type="caution">
    <text evidence="2">The sequence shown here is derived from an EMBL/GenBank/DDBJ whole genome shotgun (WGS) entry which is preliminary data.</text>
</comment>
<protein>
    <submittedName>
        <fullName evidence="2">Hydrolase</fullName>
    </submittedName>
</protein>
<accession>A0ABQ3IB74</accession>
<keyword evidence="3" id="KW-1185">Reference proteome</keyword>
<keyword evidence="2" id="KW-0378">Hydrolase</keyword>
<dbReference type="GO" id="GO:0016787">
    <property type="term" value="F:hydrolase activity"/>
    <property type="evidence" value="ECO:0007669"/>
    <property type="project" value="UniProtKB-KW"/>
</dbReference>
<dbReference type="InterPro" id="IPR029058">
    <property type="entry name" value="AB_hydrolase_fold"/>
</dbReference>